<evidence type="ECO:0000259" key="6">
    <source>
        <dbReference type="Pfam" id="PF01850"/>
    </source>
</evidence>
<comment type="caution">
    <text evidence="7">The sequence shown here is derived from an EMBL/GenBank/DDBJ whole genome shotgun (WGS) entry which is preliminary data.</text>
</comment>
<reference evidence="7 8" key="1">
    <citation type="submission" date="2021-05" db="EMBL/GenBank/DDBJ databases">
        <title>Mycobacterium acidophilum sp. nov., an extremely acid-tolerant member of the genus Mycobacterium.</title>
        <authorList>
            <person name="Xia J."/>
        </authorList>
    </citation>
    <scope>NUCLEOTIDE SEQUENCE [LARGE SCALE GENOMIC DNA]</scope>
    <source>
        <strain evidence="7 8">M1</strain>
    </source>
</reference>
<organism evidence="7 8">
    <name type="scientific">Mycolicibacter acidiphilus</name>
    <dbReference type="NCBI Taxonomy" id="2835306"/>
    <lineage>
        <taxon>Bacteria</taxon>
        <taxon>Bacillati</taxon>
        <taxon>Actinomycetota</taxon>
        <taxon>Actinomycetes</taxon>
        <taxon>Mycobacteriales</taxon>
        <taxon>Mycobacteriaceae</taxon>
        <taxon>Mycolicibacter</taxon>
    </lineage>
</organism>
<evidence type="ECO:0000313" key="7">
    <source>
        <dbReference type="EMBL" id="MBS9533319.1"/>
    </source>
</evidence>
<dbReference type="Pfam" id="PF01850">
    <property type="entry name" value="PIN"/>
    <property type="match status" value="1"/>
</dbReference>
<accession>A0ABS5RI91</accession>
<keyword evidence="5" id="KW-0460">Magnesium</keyword>
<dbReference type="InterPro" id="IPR029060">
    <property type="entry name" value="PIN-like_dom_sf"/>
</dbReference>
<keyword evidence="2" id="KW-0540">Nuclease</keyword>
<keyword evidence="1" id="KW-1277">Toxin-antitoxin system</keyword>
<sequence>MSIGVFADSSALVKLYADEPDHADVRELPHLVVSQLARVEVPAALWRKHRMGEIPTAATAVLVADFEADYFGDADQPPRFSVVAITPTIIDTAARLVGIHGLRAYDAVQLASALAVVDAVPEGIEFLAYDGALTAAAASEGLRPPALRHPR</sequence>
<evidence type="ECO:0000256" key="5">
    <source>
        <dbReference type="ARBA" id="ARBA00022842"/>
    </source>
</evidence>
<keyword evidence="3" id="KW-0479">Metal-binding</keyword>
<dbReference type="CDD" id="cd09874">
    <property type="entry name" value="PIN_MT3492-like"/>
    <property type="match status" value="1"/>
</dbReference>
<evidence type="ECO:0000256" key="4">
    <source>
        <dbReference type="ARBA" id="ARBA00022801"/>
    </source>
</evidence>
<dbReference type="InterPro" id="IPR002716">
    <property type="entry name" value="PIN_dom"/>
</dbReference>
<dbReference type="EMBL" id="JAHCLR010000008">
    <property type="protein sequence ID" value="MBS9533319.1"/>
    <property type="molecule type" value="Genomic_DNA"/>
</dbReference>
<evidence type="ECO:0000256" key="3">
    <source>
        <dbReference type="ARBA" id="ARBA00022723"/>
    </source>
</evidence>
<proteinExistence type="predicted"/>
<evidence type="ECO:0000256" key="2">
    <source>
        <dbReference type="ARBA" id="ARBA00022722"/>
    </source>
</evidence>
<dbReference type="Proteomes" id="UP001519535">
    <property type="component" value="Unassembled WGS sequence"/>
</dbReference>
<evidence type="ECO:0000256" key="1">
    <source>
        <dbReference type="ARBA" id="ARBA00022649"/>
    </source>
</evidence>
<name>A0ABS5RI91_9MYCO</name>
<dbReference type="SUPFAM" id="SSF88723">
    <property type="entry name" value="PIN domain-like"/>
    <property type="match status" value="1"/>
</dbReference>
<dbReference type="Gene3D" id="3.40.50.1010">
    <property type="entry name" value="5'-nuclease"/>
    <property type="match status" value="1"/>
</dbReference>
<protein>
    <submittedName>
        <fullName evidence="7">Type II toxin-antitoxin system VapC family toxin</fullName>
    </submittedName>
</protein>
<keyword evidence="8" id="KW-1185">Reference proteome</keyword>
<evidence type="ECO:0000313" key="8">
    <source>
        <dbReference type="Proteomes" id="UP001519535"/>
    </source>
</evidence>
<dbReference type="RefSeq" id="WP_214092194.1">
    <property type="nucleotide sequence ID" value="NZ_JAHCLR010000008.1"/>
</dbReference>
<gene>
    <name evidence="7" type="ORF">KIH27_06910</name>
</gene>
<feature type="domain" description="PIN" evidence="6">
    <location>
        <begin position="5"/>
        <end position="115"/>
    </location>
</feature>
<keyword evidence="4" id="KW-0378">Hydrolase</keyword>